<proteinExistence type="predicted"/>
<sequence length="403" mass="41889">MTRSIGWFALALVVACGGNESTPTTDTDTGTGAGPGTGTETGGEAMGGSVLVRYDTADLGDDCMFGRYVSRLMAPSDDEVVAIGYETPCGHNDNIWLGRIAAADGALLASFSHNGVQNFRDIGYDAAPTGDGRWAVVGTVDFQNSVPESGATWFGVFAGDGTESPSVDLAGDARDLAVVPGGYVLVARADPDATVVIGLDAAGAERWRTTREFSIPSGITADAAGNVYVAGVLSDQAPPGKHVALLFKVDPSGAIAWERTHDPEPSTDQAPSYFVDVALAPDGAIVVGGYERRPEAVDTGLLLVHDPGGEQTALHRLPEGCRSVRAFAVDPGNGDFVTVCFDPDGMNVVMKFSPAGEERWRAALDTATPPSTIAVAPNGAIWTTVARFTMEGELRDEIVGLVP</sequence>
<dbReference type="Proteomes" id="UP000199400">
    <property type="component" value="Unassembled WGS sequence"/>
</dbReference>
<name>A0A1I1WHQ5_9BACT</name>
<evidence type="ECO:0000313" key="2">
    <source>
        <dbReference type="EMBL" id="SFD94519.1"/>
    </source>
</evidence>
<dbReference type="InterPro" id="IPR015943">
    <property type="entry name" value="WD40/YVTN_repeat-like_dom_sf"/>
</dbReference>
<feature type="compositionally biased region" description="Gly residues" evidence="1">
    <location>
        <begin position="31"/>
        <end position="45"/>
    </location>
</feature>
<evidence type="ECO:0000256" key="1">
    <source>
        <dbReference type="SAM" id="MobiDB-lite"/>
    </source>
</evidence>
<organism evidence="2 3">
    <name type="scientific">Nannocystis exedens</name>
    <dbReference type="NCBI Taxonomy" id="54"/>
    <lineage>
        <taxon>Bacteria</taxon>
        <taxon>Pseudomonadati</taxon>
        <taxon>Myxococcota</taxon>
        <taxon>Polyangia</taxon>
        <taxon>Nannocystales</taxon>
        <taxon>Nannocystaceae</taxon>
        <taxon>Nannocystis</taxon>
    </lineage>
</organism>
<dbReference type="SUPFAM" id="SSF101898">
    <property type="entry name" value="NHL repeat"/>
    <property type="match status" value="1"/>
</dbReference>
<feature type="region of interest" description="Disordered" evidence="1">
    <location>
        <begin position="21"/>
        <end position="45"/>
    </location>
</feature>
<keyword evidence="3" id="KW-1185">Reference proteome</keyword>
<evidence type="ECO:0000313" key="3">
    <source>
        <dbReference type="Proteomes" id="UP000199400"/>
    </source>
</evidence>
<dbReference type="EMBL" id="FOMX01000006">
    <property type="protein sequence ID" value="SFD94519.1"/>
    <property type="molecule type" value="Genomic_DNA"/>
</dbReference>
<protein>
    <submittedName>
        <fullName evidence="2">Uncharacterized protein</fullName>
    </submittedName>
</protein>
<reference evidence="3" key="1">
    <citation type="submission" date="2016-10" db="EMBL/GenBank/DDBJ databases">
        <authorList>
            <person name="Varghese N."/>
            <person name="Submissions S."/>
        </authorList>
    </citation>
    <scope>NUCLEOTIDE SEQUENCE [LARGE SCALE GENOMIC DNA]</scope>
    <source>
        <strain evidence="3">ATCC 25963</strain>
    </source>
</reference>
<dbReference type="PROSITE" id="PS51257">
    <property type="entry name" value="PROKAR_LIPOPROTEIN"/>
    <property type="match status" value="1"/>
</dbReference>
<accession>A0A1I1WHQ5</accession>
<dbReference type="AlphaFoldDB" id="A0A1I1WHQ5"/>
<gene>
    <name evidence="2" type="ORF">SAMN02745121_02356</name>
</gene>
<dbReference type="RefSeq" id="WP_096326113.1">
    <property type="nucleotide sequence ID" value="NZ_FOMX01000006.1"/>
</dbReference>
<dbReference type="Gene3D" id="2.130.10.10">
    <property type="entry name" value="YVTN repeat-like/Quinoprotein amine dehydrogenase"/>
    <property type="match status" value="1"/>
</dbReference>